<feature type="signal peptide" evidence="1">
    <location>
        <begin position="1"/>
        <end position="27"/>
    </location>
</feature>
<gene>
    <name evidence="2" type="ORF">I8E28_05235</name>
</gene>
<dbReference type="RefSeq" id="WP_200786951.1">
    <property type="nucleotide sequence ID" value="NZ_JAEDAO010000001.1"/>
</dbReference>
<dbReference type="Gene3D" id="2.40.160.10">
    <property type="entry name" value="Porin"/>
    <property type="match status" value="1"/>
</dbReference>
<reference evidence="2" key="1">
    <citation type="submission" date="2020-12" db="EMBL/GenBank/DDBJ databases">
        <title>Ramlibacter sp. nov., isolated from a freshwater alga, Cryptomonas.</title>
        <authorList>
            <person name="Kim H.M."/>
            <person name="Jeon C.O."/>
        </authorList>
    </citation>
    <scope>NUCLEOTIDE SEQUENCE</scope>
    <source>
        <strain evidence="2">CrO1</strain>
    </source>
</reference>
<proteinExistence type="predicted"/>
<dbReference type="SUPFAM" id="SSF56935">
    <property type="entry name" value="Porins"/>
    <property type="match status" value="1"/>
</dbReference>
<accession>A0A934PWW0</accession>
<evidence type="ECO:0000313" key="3">
    <source>
        <dbReference type="Proteomes" id="UP000617041"/>
    </source>
</evidence>
<feature type="chain" id="PRO_5037281098" description="DUF560 domain-containing protein" evidence="1">
    <location>
        <begin position="28"/>
        <end position="453"/>
    </location>
</feature>
<dbReference type="Proteomes" id="UP000617041">
    <property type="component" value="Unassembled WGS sequence"/>
</dbReference>
<dbReference type="AlphaFoldDB" id="A0A934PWW0"/>
<sequence length="453" mass="49113">MVITCWWKRIASVSVLCLPLATQAASADDVKSLTEAGKAAEAYALGKKHPELLGQPGFDLFFGAAAIQAGHVAEGVLALERYLLAAPNDGTARLLLARGYFLLGEDARARTEFDDIAKSSPPPEVAVAVDRYLDAIRTRASRNTPTTSAFVELGVGRDSNVNAGPAQANVFIPGFGVQPLAESSMRTASGFASAAAGVAYNHPIAPGVLLFVQGQGERRFHNDGDTHQFEVGNYNIAGGVSLLHDQGVLRAGLGYGLVTVGSRNFRRANSVSVEWQQRIDDTQSLTLGGQYARFNYGTTESIADGISTLVDNSARDADFTGISAVYKRTWATAWSPLLTLALNMGDQRSRTGHDELVPRTLGASASLNLSPLPKWGVLVGYSYQQSKYHGEDFFTSPDSRRDRFHAIDLGLTYLWSRHLSFRAEAQLSRNRSNADVYAFPRNVFALKARYEFK</sequence>
<dbReference type="InterPro" id="IPR011990">
    <property type="entry name" value="TPR-like_helical_dom_sf"/>
</dbReference>
<keyword evidence="1" id="KW-0732">Signal</keyword>
<evidence type="ECO:0008006" key="4">
    <source>
        <dbReference type="Google" id="ProtNLM"/>
    </source>
</evidence>
<comment type="caution">
    <text evidence="2">The sequence shown here is derived from an EMBL/GenBank/DDBJ whole genome shotgun (WGS) entry which is preliminary data.</text>
</comment>
<evidence type="ECO:0000256" key="1">
    <source>
        <dbReference type="SAM" id="SignalP"/>
    </source>
</evidence>
<dbReference type="SUPFAM" id="SSF48452">
    <property type="entry name" value="TPR-like"/>
    <property type="match status" value="1"/>
</dbReference>
<name>A0A934PWW0_9BURK</name>
<dbReference type="InterPro" id="IPR023614">
    <property type="entry name" value="Porin_dom_sf"/>
</dbReference>
<evidence type="ECO:0000313" key="2">
    <source>
        <dbReference type="EMBL" id="MBK0391985.1"/>
    </source>
</evidence>
<protein>
    <recommendedName>
        <fullName evidence="4">DUF560 domain-containing protein</fullName>
    </recommendedName>
</protein>
<dbReference type="EMBL" id="JAEDAO010000001">
    <property type="protein sequence ID" value="MBK0391985.1"/>
    <property type="molecule type" value="Genomic_DNA"/>
</dbReference>
<keyword evidence="3" id="KW-1185">Reference proteome</keyword>
<organism evidence="2 3">
    <name type="scientific">Ramlibacter algicola</name>
    <dbReference type="NCBI Taxonomy" id="2795217"/>
    <lineage>
        <taxon>Bacteria</taxon>
        <taxon>Pseudomonadati</taxon>
        <taxon>Pseudomonadota</taxon>
        <taxon>Betaproteobacteria</taxon>
        <taxon>Burkholderiales</taxon>
        <taxon>Comamonadaceae</taxon>
        <taxon>Ramlibacter</taxon>
    </lineage>
</organism>